<dbReference type="RefSeq" id="XP_045961924.1">
    <property type="nucleotide sequence ID" value="XM_046099606.1"/>
</dbReference>
<proteinExistence type="predicted"/>
<gene>
    <name evidence="2" type="ORF">BKA67DRAFT_532883</name>
</gene>
<dbReference type="GeneID" id="70128498"/>
<keyword evidence="3" id="KW-1185">Reference proteome</keyword>
<dbReference type="Proteomes" id="UP000758603">
    <property type="component" value="Unassembled WGS sequence"/>
</dbReference>
<protein>
    <submittedName>
        <fullName evidence="2">Uncharacterized protein</fullName>
    </submittedName>
</protein>
<name>A0A9P8UTF3_9PEZI</name>
<dbReference type="EMBL" id="JAGPXC010000002">
    <property type="protein sequence ID" value="KAH6657690.1"/>
    <property type="molecule type" value="Genomic_DNA"/>
</dbReference>
<evidence type="ECO:0000313" key="2">
    <source>
        <dbReference type="EMBL" id="KAH6657690.1"/>
    </source>
</evidence>
<reference evidence="2" key="1">
    <citation type="journal article" date="2021" name="Nat. Commun.">
        <title>Genetic determinants of endophytism in the Arabidopsis root mycobiome.</title>
        <authorList>
            <person name="Mesny F."/>
            <person name="Miyauchi S."/>
            <person name="Thiergart T."/>
            <person name="Pickel B."/>
            <person name="Atanasova L."/>
            <person name="Karlsson M."/>
            <person name="Huettel B."/>
            <person name="Barry K.W."/>
            <person name="Haridas S."/>
            <person name="Chen C."/>
            <person name="Bauer D."/>
            <person name="Andreopoulos W."/>
            <person name="Pangilinan J."/>
            <person name="LaButti K."/>
            <person name="Riley R."/>
            <person name="Lipzen A."/>
            <person name="Clum A."/>
            <person name="Drula E."/>
            <person name="Henrissat B."/>
            <person name="Kohler A."/>
            <person name="Grigoriev I.V."/>
            <person name="Martin F.M."/>
            <person name="Hacquard S."/>
        </authorList>
    </citation>
    <scope>NUCLEOTIDE SEQUENCE</scope>
    <source>
        <strain evidence="2">MPI-SDFR-AT-0073</strain>
    </source>
</reference>
<evidence type="ECO:0000256" key="1">
    <source>
        <dbReference type="SAM" id="MobiDB-lite"/>
    </source>
</evidence>
<dbReference type="OrthoDB" id="4955540at2759"/>
<evidence type="ECO:0000313" key="3">
    <source>
        <dbReference type="Proteomes" id="UP000758603"/>
    </source>
</evidence>
<feature type="region of interest" description="Disordered" evidence="1">
    <location>
        <begin position="82"/>
        <end position="111"/>
    </location>
</feature>
<comment type="caution">
    <text evidence="2">The sequence shown here is derived from an EMBL/GenBank/DDBJ whole genome shotgun (WGS) entry which is preliminary data.</text>
</comment>
<sequence length="111" mass="12854">MSAINVVKYYFYKGMIPKDPERLQKMVVLAYRTARDRQIYLKAVLIRSDIHDTTSINGVRQKDPKGDHVTLCYKDAEHISADSTRRRKGKHLWPSTDQLEEAPEIGYGDFP</sequence>
<organism evidence="2 3">
    <name type="scientific">Truncatella angustata</name>
    <dbReference type="NCBI Taxonomy" id="152316"/>
    <lineage>
        <taxon>Eukaryota</taxon>
        <taxon>Fungi</taxon>
        <taxon>Dikarya</taxon>
        <taxon>Ascomycota</taxon>
        <taxon>Pezizomycotina</taxon>
        <taxon>Sordariomycetes</taxon>
        <taxon>Xylariomycetidae</taxon>
        <taxon>Amphisphaeriales</taxon>
        <taxon>Sporocadaceae</taxon>
        <taxon>Truncatella</taxon>
    </lineage>
</organism>
<accession>A0A9P8UTF3</accession>
<dbReference type="AlphaFoldDB" id="A0A9P8UTF3"/>